<evidence type="ECO:0000256" key="1">
    <source>
        <dbReference type="SAM" id="Phobius"/>
    </source>
</evidence>
<feature type="transmembrane region" description="Helical" evidence="1">
    <location>
        <begin position="100"/>
        <end position="121"/>
    </location>
</feature>
<gene>
    <name evidence="2" type="ORF">UFOPK1493_00343</name>
</gene>
<proteinExistence type="predicted"/>
<accession>A0A6J6BQN9</accession>
<feature type="transmembrane region" description="Helical" evidence="1">
    <location>
        <begin position="74"/>
        <end position="94"/>
    </location>
</feature>
<feature type="transmembrane region" description="Helical" evidence="1">
    <location>
        <begin position="51"/>
        <end position="69"/>
    </location>
</feature>
<keyword evidence="1" id="KW-0812">Transmembrane</keyword>
<keyword evidence="1" id="KW-0472">Membrane</keyword>
<reference evidence="2" key="1">
    <citation type="submission" date="2020-05" db="EMBL/GenBank/DDBJ databases">
        <authorList>
            <person name="Chiriac C."/>
            <person name="Salcher M."/>
            <person name="Ghai R."/>
            <person name="Kavagutti S V."/>
        </authorList>
    </citation>
    <scope>NUCLEOTIDE SEQUENCE</scope>
</reference>
<organism evidence="2">
    <name type="scientific">freshwater metagenome</name>
    <dbReference type="NCBI Taxonomy" id="449393"/>
    <lineage>
        <taxon>unclassified sequences</taxon>
        <taxon>metagenomes</taxon>
        <taxon>ecological metagenomes</taxon>
    </lineage>
</organism>
<sequence>MRRSDLVVAACLVSVGVVHLLPLAGVAGPRQLDDLYGIGTVSGDVDVLLRHRAVLLGLVGMILIVAAFVRSLRVIATAVGVVSTASFIVVAMIGDTSTSELHRVVVIDIAAMGMLTVAAVAEMRHLVRRSGP</sequence>
<protein>
    <submittedName>
        <fullName evidence="2">Unannotated protein</fullName>
    </submittedName>
</protein>
<name>A0A6J6BQN9_9ZZZZ</name>
<keyword evidence="1" id="KW-1133">Transmembrane helix</keyword>
<dbReference type="AlphaFoldDB" id="A0A6J6BQN9"/>
<dbReference type="EMBL" id="CAEZSR010000006">
    <property type="protein sequence ID" value="CAB4541480.1"/>
    <property type="molecule type" value="Genomic_DNA"/>
</dbReference>
<evidence type="ECO:0000313" key="2">
    <source>
        <dbReference type="EMBL" id="CAB4541480.1"/>
    </source>
</evidence>